<dbReference type="PROSITE" id="PS51462">
    <property type="entry name" value="NUDIX"/>
    <property type="match status" value="1"/>
</dbReference>
<organism evidence="4 5">
    <name type="scientific">Candidatus Woykebacteria bacterium RBG_13_40_15</name>
    <dbReference type="NCBI Taxonomy" id="1802593"/>
    <lineage>
        <taxon>Bacteria</taxon>
        <taxon>Candidatus Woykeibacteriota</taxon>
    </lineage>
</organism>
<dbReference type="PROSITE" id="PS00893">
    <property type="entry name" value="NUDIX_BOX"/>
    <property type="match status" value="1"/>
</dbReference>
<dbReference type="GO" id="GO:0016787">
    <property type="term" value="F:hydrolase activity"/>
    <property type="evidence" value="ECO:0007669"/>
    <property type="project" value="UniProtKB-KW"/>
</dbReference>
<protein>
    <recommendedName>
        <fullName evidence="3">Nudix hydrolase domain-containing protein</fullName>
    </recommendedName>
</protein>
<comment type="caution">
    <text evidence="4">The sequence shown here is derived from an EMBL/GenBank/DDBJ whole genome shotgun (WGS) entry which is preliminary data.</text>
</comment>
<evidence type="ECO:0000313" key="5">
    <source>
        <dbReference type="Proteomes" id="UP000176631"/>
    </source>
</evidence>
<name>A0A1G1W763_9BACT</name>
<comment type="similarity">
    <text evidence="2">Belongs to the Nudix hydrolase family.</text>
</comment>
<dbReference type="SUPFAM" id="SSF55811">
    <property type="entry name" value="Nudix"/>
    <property type="match status" value="1"/>
</dbReference>
<dbReference type="STRING" id="1802593.A2172_04855"/>
<evidence type="ECO:0000256" key="2">
    <source>
        <dbReference type="RuleBase" id="RU003476"/>
    </source>
</evidence>
<gene>
    <name evidence="4" type="ORF">A2172_04855</name>
</gene>
<reference evidence="4 5" key="1">
    <citation type="journal article" date="2016" name="Nat. Commun.">
        <title>Thousands of microbial genomes shed light on interconnected biogeochemical processes in an aquifer system.</title>
        <authorList>
            <person name="Anantharaman K."/>
            <person name="Brown C.T."/>
            <person name="Hug L.A."/>
            <person name="Sharon I."/>
            <person name="Castelle C.J."/>
            <person name="Probst A.J."/>
            <person name="Thomas B.C."/>
            <person name="Singh A."/>
            <person name="Wilkins M.J."/>
            <person name="Karaoz U."/>
            <person name="Brodie E.L."/>
            <person name="Williams K.H."/>
            <person name="Hubbard S.S."/>
            <person name="Banfield J.F."/>
        </authorList>
    </citation>
    <scope>NUCLEOTIDE SEQUENCE [LARGE SCALE GENOMIC DNA]</scope>
</reference>
<dbReference type="InterPro" id="IPR020084">
    <property type="entry name" value="NUDIX_hydrolase_CS"/>
</dbReference>
<dbReference type="InterPro" id="IPR015797">
    <property type="entry name" value="NUDIX_hydrolase-like_dom_sf"/>
</dbReference>
<dbReference type="Pfam" id="PF00293">
    <property type="entry name" value="NUDIX"/>
    <property type="match status" value="1"/>
</dbReference>
<dbReference type="EMBL" id="MHCP01000025">
    <property type="protein sequence ID" value="OGY23509.1"/>
    <property type="molecule type" value="Genomic_DNA"/>
</dbReference>
<dbReference type="AlphaFoldDB" id="A0A1G1W763"/>
<dbReference type="InterPro" id="IPR000086">
    <property type="entry name" value="NUDIX_hydrolase_dom"/>
</dbReference>
<evidence type="ECO:0000259" key="3">
    <source>
        <dbReference type="PROSITE" id="PS51462"/>
    </source>
</evidence>
<dbReference type="InterPro" id="IPR020476">
    <property type="entry name" value="Nudix_hydrolase"/>
</dbReference>
<dbReference type="Gene3D" id="3.90.79.10">
    <property type="entry name" value="Nucleoside Triphosphate Pyrophosphohydrolase"/>
    <property type="match status" value="1"/>
</dbReference>
<feature type="domain" description="Nudix hydrolase" evidence="3">
    <location>
        <begin position="6"/>
        <end position="138"/>
    </location>
</feature>
<evidence type="ECO:0000313" key="4">
    <source>
        <dbReference type="EMBL" id="OGY23509.1"/>
    </source>
</evidence>
<dbReference type="PANTHER" id="PTHR43736:SF1">
    <property type="entry name" value="DIHYDRONEOPTERIN TRIPHOSPHATE DIPHOSPHATASE"/>
    <property type="match status" value="1"/>
</dbReference>
<proteinExistence type="inferred from homology"/>
<keyword evidence="1 2" id="KW-0378">Hydrolase</keyword>
<accession>A0A1G1W763</accession>
<evidence type="ECO:0000256" key="1">
    <source>
        <dbReference type="ARBA" id="ARBA00022801"/>
    </source>
</evidence>
<dbReference type="Proteomes" id="UP000176631">
    <property type="component" value="Unassembled WGS sequence"/>
</dbReference>
<dbReference type="PRINTS" id="PR00502">
    <property type="entry name" value="NUDIXFAMILY"/>
</dbReference>
<dbReference type="PANTHER" id="PTHR43736">
    <property type="entry name" value="ADP-RIBOSE PYROPHOSPHATASE"/>
    <property type="match status" value="1"/>
</dbReference>
<sequence length="165" mass="19068">MEAEKPKILNVVIGAIVKSGKLLLIKRNKEPFVEHWGMAGGKIEFGEDYDKAIVRELEEETGLEVSFESLRGIVEEFISADKVRKAHFLLFVCETKLKGGKIKEGDEGKLHWFTLEEIKKNKKIIIPSDFVMIKEFFRRGSRLVKIHKSRLIEEGTRYQLEFFGL</sequence>